<dbReference type="PROSITE" id="PS00107">
    <property type="entry name" value="PROTEIN_KINASE_ATP"/>
    <property type="match status" value="1"/>
</dbReference>
<keyword evidence="5 10" id="KW-0547">Nucleotide-binding</keyword>
<dbReference type="HOGENOM" id="CLU_304231_0_0_1"/>
<evidence type="ECO:0000256" key="7">
    <source>
        <dbReference type="ARBA" id="ARBA00022840"/>
    </source>
</evidence>
<feature type="region of interest" description="Disordered" evidence="11">
    <location>
        <begin position="685"/>
        <end position="799"/>
    </location>
</feature>
<feature type="compositionally biased region" description="Polar residues" evidence="11">
    <location>
        <begin position="690"/>
        <end position="702"/>
    </location>
</feature>
<dbReference type="InterPro" id="IPR017441">
    <property type="entry name" value="Protein_kinase_ATP_BS"/>
</dbReference>
<dbReference type="PANTHER" id="PTHR48012">
    <property type="entry name" value="STERILE20-LIKE KINASE, ISOFORM B-RELATED"/>
    <property type="match status" value="1"/>
</dbReference>
<dbReference type="VEuPathDB" id="FungiDB:PV09_04804"/>
<name>A0A0D2ABS2_9PEZI</name>
<feature type="compositionally biased region" description="Polar residues" evidence="11">
    <location>
        <begin position="837"/>
        <end position="849"/>
    </location>
</feature>
<dbReference type="InterPro" id="IPR008271">
    <property type="entry name" value="Ser/Thr_kinase_AS"/>
</dbReference>
<gene>
    <name evidence="13" type="ORF">PV09_04804</name>
</gene>
<dbReference type="GeneID" id="27312777"/>
<dbReference type="Gene3D" id="1.10.510.10">
    <property type="entry name" value="Transferase(Phosphotransferase) domain 1"/>
    <property type="match status" value="1"/>
</dbReference>
<accession>A0A0D2ABS2</accession>
<dbReference type="OrthoDB" id="248923at2759"/>
<evidence type="ECO:0000256" key="5">
    <source>
        <dbReference type="ARBA" id="ARBA00022741"/>
    </source>
</evidence>
<keyword evidence="6" id="KW-0418">Kinase</keyword>
<dbReference type="InterPro" id="IPR000719">
    <property type="entry name" value="Prot_kinase_dom"/>
</dbReference>
<feature type="domain" description="Protein kinase" evidence="12">
    <location>
        <begin position="42"/>
        <end position="314"/>
    </location>
</feature>
<evidence type="ECO:0000256" key="11">
    <source>
        <dbReference type="SAM" id="MobiDB-lite"/>
    </source>
</evidence>
<dbReference type="PROSITE" id="PS00108">
    <property type="entry name" value="PROTEIN_KINASE_ST"/>
    <property type="match status" value="1"/>
</dbReference>
<evidence type="ECO:0000256" key="6">
    <source>
        <dbReference type="ARBA" id="ARBA00022777"/>
    </source>
</evidence>
<dbReference type="RefSeq" id="XP_016213839.1">
    <property type="nucleotide sequence ID" value="XM_016358221.1"/>
</dbReference>
<dbReference type="EC" id="2.7.11.1" evidence="2"/>
<dbReference type="InterPro" id="IPR011009">
    <property type="entry name" value="Kinase-like_dom_sf"/>
</dbReference>
<dbReference type="PROSITE" id="PS50011">
    <property type="entry name" value="PROTEIN_KINASE_DOM"/>
    <property type="match status" value="1"/>
</dbReference>
<dbReference type="Pfam" id="PF00069">
    <property type="entry name" value="Pkinase"/>
    <property type="match status" value="1"/>
</dbReference>
<dbReference type="SMART" id="SM00220">
    <property type="entry name" value="S_TKc"/>
    <property type="match status" value="1"/>
</dbReference>
<evidence type="ECO:0000313" key="14">
    <source>
        <dbReference type="Proteomes" id="UP000053259"/>
    </source>
</evidence>
<organism evidence="13 14">
    <name type="scientific">Verruconis gallopava</name>
    <dbReference type="NCBI Taxonomy" id="253628"/>
    <lineage>
        <taxon>Eukaryota</taxon>
        <taxon>Fungi</taxon>
        <taxon>Dikarya</taxon>
        <taxon>Ascomycota</taxon>
        <taxon>Pezizomycotina</taxon>
        <taxon>Dothideomycetes</taxon>
        <taxon>Pleosporomycetidae</taxon>
        <taxon>Venturiales</taxon>
        <taxon>Sympoventuriaceae</taxon>
        <taxon>Verruconis</taxon>
    </lineage>
</organism>
<dbReference type="SUPFAM" id="SSF56112">
    <property type="entry name" value="Protein kinase-like (PK-like)"/>
    <property type="match status" value="1"/>
</dbReference>
<comment type="similarity">
    <text evidence="1">Belongs to the protein kinase superfamily. STE Ser/Thr protein kinase family. STE20 subfamily.</text>
</comment>
<dbReference type="EMBL" id="KN847542">
    <property type="protein sequence ID" value="KIW03970.1"/>
    <property type="molecule type" value="Genomic_DNA"/>
</dbReference>
<dbReference type="AlphaFoldDB" id="A0A0D2ABS2"/>
<dbReference type="GO" id="GO:0005524">
    <property type="term" value="F:ATP binding"/>
    <property type="evidence" value="ECO:0007669"/>
    <property type="project" value="UniProtKB-UniRule"/>
</dbReference>
<feature type="region of interest" description="Disordered" evidence="11">
    <location>
        <begin position="472"/>
        <end position="526"/>
    </location>
</feature>
<evidence type="ECO:0000313" key="13">
    <source>
        <dbReference type="EMBL" id="KIW03970.1"/>
    </source>
</evidence>
<reference evidence="13 14" key="1">
    <citation type="submission" date="2015-01" db="EMBL/GenBank/DDBJ databases">
        <title>The Genome Sequence of Ochroconis gallopava CBS43764.</title>
        <authorList>
            <consortium name="The Broad Institute Genomics Platform"/>
            <person name="Cuomo C."/>
            <person name="de Hoog S."/>
            <person name="Gorbushina A."/>
            <person name="Stielow B."/>
            <person name="Teixiera M."/>
            <person name="Abouelleil A."/>
            <person name="Chapman S.B."/>
            <person name="Priest M."/>
            <person name="Young S.K."/>
            <person name="Wortman J."/>
            <person name="Nusbaum C."/>
            <person name="Birren B."/>
        </authorList>
    </citation>
    <scope>NUCLEOTIDE SEQUENCE [LARGE SCALE GENOMIC DNA]</scope>
    <source>
        <strain evidence="13 14">CBS 43764</strain>
    </source>
</reference>
<dbReference type="PANTHER" id="PTHR48012:SF10">
    <property type="entry name" value="FI20177P1"/>
    <property type="match status" value="1"/>
</dbReference>
<keyword evidence="7 10" id="KW-0067">ATP-binding</keyword>
<protein>
    <recommendedName>
        <fullName evidence="2">non-specific serine/threonine protein kinase</fullName>
        <ecNumber evidence="2">2.7.11.1</ecNumber>
    </recommendedName>
</protein>
<evidence type="ECO:0000256" key="3">
    <source>
        <dbReference type="ARBA" id="ARBA00022527"/>
    </source>
</evidence>
<evidence type="ECO:0000256" key="2">
    <source>
        <dbReference type="ARBA" id="ARBA00012513"/>
    </source>
</evidence>
<evidence type="ECO:0000256" key="8">
    <source>
        <dbReference type="ARBA" id="ARBA00047899"/>
    </source>
</evidence>
<feature type="binding site" evidence="10">
    <location>
        <position position="71"/>
    </location>
    <ligand>
        <name>ATP</name>
        <dbReference type="ChEBI" id="CHEBI:30616"/>
    </ligand>
</feature>
<feature type="compositionally biased region" description="Polar residues" evidence="11">
    <location>
        <begin position="500"/>
        <end position="516"/>
    </location>
</feature>
<comment type="catalytic activity">
    <reaction evidence="8">
        <text>L-threonyl-[protein] + ATP = O-phospho-L-threonyl-[protein] + ADP + H(+)</text>
        <dbReference type="Rhea" id="RHEA:46608"/>
        <dbReference type="Rhea" id="RHEA-COMP:11060"/>
        <dbReference type="Rhea" id="RHEA-COMP:11605"/>
        <dbReference type="ChEBI" id="CHEBI:15378"/>
        <dbReference type="ChEBI" id="CHEBI:30013"/>
        <dbReference type="ChEBI" id="CHEBI:30616"/>
        <dbReference type="ChEBI" id="CHEBI:61977"/>
        <dbReference type="ChEBI" id="CHEBI:456216"/>
        <dbReference type="EC" id="2.7.11.1"/>
    </reaction>
</comment>
<dbReference type="STRING" id="253628.A0A0D2ABS2"/>
<feature type="compositionally biased region" description="Polar residues" evidence="11">
    <location>
        <begin position="716"/>
        <end position="729"/>
    </location>
</feature>
<feature type="region of interest" description="Disordered" evidence="11">
    <location>
        <begin position="820"/>
        <end position="871"/>
    </location>
</feature>
<keyword evidence="4" id="KW-0808">Transferase</keyword>
<dbReference type="InterPro" id="IPR050629">
    <property type="entry name" value="STE20/SPS1-PAK"/>
</dbReference>
<sequence length="977" mass="108223">MDLDRLNPRLAGTRHRQAQDARKMQTIVEERLNKKGLSVPPYEFLELIGKGAYGRVYKSKNRETQQECAVKIIEVDQQDYRAGLEGKDETIKDFIRETSILKTLKDNKARNVNQIFDAFSVDTQLWIVSEYCPGGSLTTLMKACNPPGLAENFVIPIAREVAIALKYVHDAGIVHRDIKCANILVTEDGRIQLCDFGISGVLENQVSKRTTIIGTPHWMAPEIVEHLGSEFPGVSYGAEIDCWAYGCMVFEMATGRPPNSNVPPHKLGITLNIRAPRLDPTKYPEALCDFTAFCLEQKPEQRPNASQIMTHPYIFNTEEQYPTSSITKLIENFAIWEQEGGQRSSLFDPNLGAQGPEQLDSYATEEEWNFSTTADFDRRISMQFDENFDINNAGSGGGAGRAFNFLEEQRSKRGEAALNRLFDQNSTPYAYGERRGSDLPLRDYQDMSTGNRETMINLDDIGMPDFNLPNLSLLDPPTLRPNRKRIDSDTSSEGAPFQTARRTTQDWTSGFASQPPNDDKKPRPPTMAWSFAAAQQEANGDIPDTSDVITPPAVIHETARKSSLKPTDHAAKRGTMAWSFAEAQSEANKMTSKHHMSLTAHDAILEPLRPALRHAATMPVASEFPKSDRSSSPERASMINLDDALEINLPDLSRRPSFAHSATDSAVTDMTQGDPFDLEEQLELSREASRTSLHLKSQSEPTVNFLEGKPGRDDSTSMYNSDIDTSTHNRSSSLNQSDRSDRDRSTSRPPGGASTRVRARKPTALQRHLADRARMPNSGDSTVASSRGGSMDSTGSIIPIGGHAHNLSFGASDEELRKEETALWSQVRSRHHRQKTSDGASTIASNASRSDSDGITMRPSSRPSRIMGNWKPSKGSDGYILPYEPDKRLLLPDPPEDLAIREFSRLWFNLQAMSSQNADLLEKEYGGTIDDAELEAEFGPRALWAAVGAGKLPIVAGSDSSSENLRYSEASTLRGDL</sequence>
<proteinExistence type="inferred from homology"/>
<dbReference type="InParanoid" id="A0A0D2ABS2"/>
<dbReference type="Proteomes" id="UP000053259">
    <property type="component" value="Unassembled WGS sequence"/>
</dbReference>
<evidence type="ECO:0000256" key="4">
    <source>
        <dbReference type="ARBA" id="ARBA00022679"/>
    </source>
</evidence>
<dbReference type="GO" id="GO:0005737">
    <property type="term" value="C:cytoplasm"/>
    <property type="evidence" value="ECO:0007669"/>
    <property type="project" value="TreeGrafter"/>
</dbReference>
<keyword evidence="3" id="KW-0723">Serine/threonine-protein kinase</keyword>
<evidence type="ECO:0000256" key="9">
    <source>
        <dbReference type="ARBA" id="ARBA00048679"/>
    </source>
</evidence>
<comment type="catalytic activity">
    <reaction evidence="9">
        <text>L-seryl-[protein] + ATP = O-phospho-L-seryl-[protein] + ADP + H(+)</text>
        <dbReference type="Rhea" id="RHEA:17989"/>
        <dbReference type="Rhea" id="RHEA-COMP:9863"/>
        <dbReference type="Rhea" id="RHEA-COMP:11604"/>
        <dbReference type="ChEBI" id="CHEBI:15378"/>
        <dbReference type="ChEBI" id="CHEBI:29999"/>
        <dbReference type="ChEBI" id="CHEBI:30616"/>
        <dbReference type="ChEBI" id="CHEBI:83421"/>
        <dbReference type="ChEBI" id="CHEBI:456216"/>
        <dbReference type="EC" id="2.7.11.1"/>
    </reaction>
</comment>
<keyword evidence="14" id="KW-1185">Reference proteome</keyword>
<evidence type="ECO:0000259" key="12">
    <source>
        <dbReference type="PROSITE" id="PS50011"/>
    </source>
</evidence>
<evidence type="ECO:0000256" key="1">
    <source>
        <dbReference type="ARBA" id="ARBA00008874"/>
    </source>
</evidence>
<feature type="region of interest" description="Disordered" evidence="11">
    <location>
        <begin position="1"/>
        <end position="23"/>
    </location>
</feature>
<dbReference type="GO" id="GO:0004674">
    <property type="term" value="F:protein serine/threonine kinase activity"/>
    <property type="evidence" value="ECO:0007669"/>
    <property type="project" value="UniProtKB-KW"/>
</dbReference>
<evidence type="ECO:0000256" key="10">
    <source>
        <dbReference type="PROSITE-ProRule" id="PRU10141"/>
    </source>
</evidence>
<feature type="compositionally biased region" description="Polar residues" evidence="11">
    <location>
        <begin position="778"/>
        <end position="796"/>
    </location>
</feature>